<keyword evidence="1" id="KW-0472">Membrane</keyword>
<dbReference type="RefSeq" id="XP_067925642.1">
    <property type="nucleotide sequence ID" value="XM_068062380.1"/>
</dbReference>
<evidence type="ECO:0008006" key="4">
    <source>
        <dbReference type="Google" id="ProtNLM"/>
    </source>
</evidence>
<accession>A0A2C6L937</accession>
<name>A0A2C6L937_9APIC</name>
<comment type="caution">
    <text evidence="2">The sequence shown here is derived from an EMBL/GenBank/DDBJ whole genome shotgun (WGS) entry which is preliminary data.</text>
</comment>
<proteinExistence type="predicted"/>
<dbReference type="AlphaFoldDB" id="A0A2C6L937"/>
<keyword evidence="1" id="KW-1133">Transmembrane helix</keyword>
<feature type="transmembrane region" description="Helical" evidence="1">
    <location>
        <begin position="129"/>
        <end position="151"/>
    </location>
</feature>
<feature type="transmembrane region" description="Helical" evidence="1">
    <location>
        <begin position="45"/>
        <end position="78"/>
    </location>
</feature>
<keyword evidence="3" id="KW-1185">Reference proteome</keyword>
<dbReference type="Proteomes" id="UP000221165">
    <property type="component" value="Unassembled WGS sequence"/>
</dbReference>
<protein>
    <recommendedName>
        <fullName evidence="4">Transmembrane protein</fullName>
    </recommendedName>
</protein>
<sequence>MCKKKTCLVFTIRPKLLFLVSSPPSPARIQSSSSSSSFFCSKYNFFLLLLLLPLDLSFFSSFLFCTAISTLPLFILFFWSSPHLLPSLLLSLCSLITSSFLFHKRTKSRLLSPSLFSISFSSHLRLFRFLFLPYPCIFLFLLSVVLSPLLISQHAPS</sequence>
<evidence type="ECO:0000313" key="3">
    <source>
        <dbReference type="Proteomes" id="UP000221165"/>
    </source>
</evidence>
<dbReference type="GeneID" id="94425591"/>
<gene>
    <name evidence="2" type="ORF">CSUI_002178</name>
</gene>
<organism evidence="2 3">
    <name type="scientific">Cystoisospora suis</name>
    <dbReference type="NCBI Taxonomy" id="483139"/>
    <lineage>
        <taxon>Eukaryota</taxon>
        <taxon>Sar</taxon>
        <taxon>Alveolata</taxon>
        <taxon>Apicomplexa</taxon>
        <taxon>Conoidasida</taxon>
        <taxon>Coccidia</taxon>
        <taxon>Eucoccidiorida</taxon>
        <taxon>Eimeriorina</taxon>
        <taxon>Sarcocystidae</taxon>
        <taxon>Cystoisospora</taxon>
    </lineage>
</organism>
<reference evidence="2 3" key="1">
    <citation type="journal article" date="2017" name="Int. J. Parasitol.">
        <title>The genome of the protozoan parasite Cystoisospora suis and a reverse vaccinology approach to identify vaccine candidates.</title>
        <authorList>
            <person name="Palmieri N."/>
            <person name="Shrestha A."/>
            <person name="Ruttkowski B."/>
            <person name="Beck T."/>
            <person name="Vogl C."/>
            <person name="Tomley F."/>
            <person name="Blake D.P."/>
            <person name="Joachim A."/>
        </authorList>
    </citation>
    <scope>NUCLEOTIDE SEQUENCE [LARGE SCALE GENOMIC DNA]</scope>
    <source>
        <strain evidence="2 3">Wien I</strain>
    </source>
</reference>
<feature type="transmembrane region" description="Helical" evidence="1">
    <location>
        <begin position="84"/>
        <end position="102"/>
    </location>
</feature>
<keyword evidence="1" id="KW-0812">Transmembrane</keyword>
<evidence type="ECO:0000256" key="1">
    <source>
        <dbReference type="SAM" id="Phobius"/>
    </source>
</evidence>
<dbReference type="VEuPathDB" id="ToxoDB:CSUI_002178"/>
<dbReference type="EMBL" id="MIGC01000912">
    <property type="protein sequence ID" value="PHJ23968.1"/>
    <property type="molecule type" value="Genomic_DNA"/>
</dbReference>
<evidence type="ECO:0000313" key="2">
    <source>
        <dbReference type="EMBL" id="PHJ23968.1"/>
    </source>
</evidence>